<sequence>HIKNFKICQTTIITCQVSISRVFKAHTQSLFRTYQRANEIGPKQYCISLLQSLQYITTQICLLQPTTTTHNMLLFADMLHSFGHGFALHTCGCGRPGNRMRSRYSSGGGSCGGRNECRIEEGPHVAVAAA</sequence>
<reference evidence="1" key="2">
    <citation type="submission" date="2018-03" db="EMBL/GenBank/DDBJ databases">
        <title>The Triticum urartu genome reveals the dynamic nature of wheat genome evolution.</title>
        <authorList>
            <person name="Ling H."/>
            <person name="Ma B."/>
            <person name="Shi X."/>
            <person name="Liu H."/>
            <person name="Dong L."/>
            <person name="Sun H."/>
            <person name="Cao Y."/>
            <person name="Gao Q."/>
            <person name="Zheng S."/>
            <person name="Li Y."/>
            <person name="Yu Y."/>
            <person name="Du H."/>
            <person name="Qi M."/>
            <person name="Li Y."/>
            <person name="Yu H."/>
            <person name="Cui Y."/>
            <person name="Wang N."/>
            <person name="Chen C."/>
            <person name="Wu H."/>
            <person name="Zhao Y."/>
            <person name="Zhang J."/>
            <person name="Li Y."/>
            <person name="Zhou W."/>
            <person name="Zhang B."/>
            <person name="Hu W."/>
            <person name="Eijk M."/>
            <person name="Tang J."/>
            <person name="Witsenboer H."/>
            <person name="Zhao S."/>
            <person name="Li Z."/>
            <person name="Zhang A."/>
            <person name="Wang D."/>
            <person name="Liang C."/>
        </authorList>
    </citation>
    <scope>NUCLEOTIDE SEQUENCE [LARGE SCALE GENOMIC DNA]</scope>
    <source>
        <strain evidence="1">cv. G1812</strain>
    </source>
</reference>
<reference evidence="1" key="3">
    <citation type="submission" date="2022-06" db="UniProtKB">
        <authorList>
            <consortium name="EnsemblPlants"/>
        </authorList>
    </citation>
    <scope>IDENTIFICATION</scope>
</reference>
<protein>
    <submittedName>
        <fullName evidence="1">Uncharacterized protein</fullName>
    </submittedName>
</protein>
<dbReference type="AlphaFoldDB" id="A0A8R7R5A5"/>
<organism evidence="1 2">
    <name type="scientific">Triticum urartu</name>
    <name type="common">Red wild einkorn</name>
    <name type="synonym">Crithodium urartu</name>
    <dbReference type="NCBI Taxonomy" id="4572"/>
    <lineage>
        <taxon>Eukaryota</taxon>
        <taxon>Viridiplantae</taxon>
        <taxon>Streptophyta</taxon>
        <taxon>Embryophyta</taxon>
        <taxon>Tracheophyta</taxon>
        <taxon>Spermatophyta</taxon>
        <taxon>Magnoliopsida</taxon>
        <taxon>Liliopsida</taxon>
        <taxon>Poales</taxon>
        <taxon>Poaceae</taxon>
        <taxon>BOP clade</taxon>
        <taxon>Pooideae</taxon>
        <taxon>Triticodae</taxon>
        <taxon>Triticeae</taxon>
        <taxon>Triticinae</taxon>
        <taxon>Triticum</taxon>
    </lineage>
</organism>
<dbReference type="Gramene" id="TuG1812G0700004906.01.T01">
    <property type="protein sequence ID" value="TuG1812G0700004906.01.T01"/>
    <property type="gene ID" value="TuG1812G0700004906.01"/>
</dbReference>
<evidence type="ECO:0000313" key="1">
    <source>
        <dbReference type="EnsemblPlants" id="TuG1812G0700004906.01.T01"/>
    </source>
</evidence>
<dbReference type="Proteomes" id="UP000015106">
    <property type="component" value="Chromosome 7"/>
</dbReference>
<proteinExistence type="predicted"/>
<reference evidence="2" key="1">
    <citation type="journal article" date="2013" name="Nature">
        <title>Draft genome of the wheat A-genome progenitor Triticum urartu.</title>
        <authorList>
            <person name="Ling H.Q."/>
            <person name="Zhao S."/>
            <person name="Liu D."/>
            <person name="Wang J."/>
            <person name="Sun H."/>
            <person name="Zhang C."/>
            <person name="Fan H."/>
            <person name="Li D."/>
            <person name="Dong L."/>
            <person name="Tao Y."/>
            <person name="Gao C."/>
            <person name="Wu H."/>
            <person name="Li Y."/>
            <person name="Cui Y."/>
            <person name="Guo X."/>
            <person name="Zheng S."/>
            <person name="Wang B."/>
            <person name="Yu K."/>
            <person name="Liang Q."/>
            <person name="Yang W."/>
            <person name="Lou X."/>
            <person name="Chen J."/>
            <person name="Feng M."/>
            <person name="Jian J."/>
            <person name="Zhang X."/>
            <person name="Luo G."/>
            <person name="Jiang Y."/>
            <person name="Liu J."/>
            <person name="Wang Z."/>
            <person name="Sha Y."/>
            <person name="Zhang B."/>
            <person name="Wu H."/>
            <person name="Tang D."/>
            <person name="Shen Q."/>
            <person name="Xue P."/>
            <person name="Zou S."/>
            <person name="Wang X."/>
            <person name="Liu X."/>
            <person name="Wang F."/>
            <person name="Yang Y."/>
            <person name="An X."/>
            <person name="Dong Z."/>
            <person name="Zhang K."/>
            <person name="Zhang X."/>
            <person name="Luo M.C."/>
            <person name="Dvorak J."/>
            <person name="Tong Y."/>
            <person name="Wang J."/>
            <person name="Yang H."/>
            <person name="Li Z."/>
            <person name="Wang D."/>
            <person name="Zhang A."/>
            <person name="Wang J."/>
        </authorList>
    </citation>
    <scope>NUCLEOTIDE SEQUENCE</scope>
    <source>
        <strain evidence="2">cv. G1812</strain>
    </source>
</reference>
<evidence type="ECO:0000313" key="2">
    <source>
        <dbReference type="Proteomes" id="UP000015106"/>
    </source>
</evidence>
<keyword evidence="2" id="KW-1185">Reference proteome</keyword>
<accession>A0A8R7R5A5</accession>
<name>A0A8R7R5A5_TRIUA</name>
<dbReference type="EnsemblPlants" id="TuG1812G0700004906.01.T01">
    <property type="protein sequence ID" value="TuG1812G0700004906.01.T01"/>
    <property type="gene ID" value="TuG1812G0700004906.01"/>
</dbReference>